<protein>
    <submittedName>
        <fullName evidence="1">Uncharacterized protein</fullName>
    </submittedName>
</protein>
<name>A0ACD1E8A4_9MICO</name>
<sequence length="216" mass="22604">MIATLGLTFLRRPHGAVWIADVLRFVTLVSVPVALIGWGAVAFAVMALALLGAVVPRMLGLRPTFDVAVVLLSLVAGWSSPLDWYTTVFLWDKVVHVVLVGLLAGLVYVIASDVGVVASAPRAGVLLSALVALAAGMAIGAVWEIGEWLGHNFVDDTIYVGYDDTIGDLAADGLGALLAGFALPWLSRERRVVRPDGAARAVGSRRGQGAALDPRG</sequence>
<gene>
    <name evidence="1" type="ORF">KM842_07585</name>
</gene>
<reference evidence="1" key="1">
    <citation type="submission" date="2021-06" db="EMBL/GenBank/DDBJ databases">
        <authorList>
            <person name="Ellington A.J."/>
            <person name="Bryan N.C."/>
            <person name="Christner B.C."/>
            <person name="Reisch C.R."/>
        </authorList>
    </citation>
    <scope>NUCLEOTIDE SEQUENCE</scope>
    <source>
        <strain evidence="1">L6-1</strain>
    </source>
</reference>
<accession>A0ACD1E8A4</accession>
<organism evidence="1 2">
    <name type="scientific">Curtobacterium aetherium</name>
    <dbReference type="NCBI Taxonomy" id="2841594"/>
    <lineage>
        <taxon>Bacteria</taxon>
        <taxon>Bacillati</taxon>
        <taxon>Actinomycetota</taxon>
        <taxon>Actinomycetes</taxon>
        <taxon>Micrococcales</taxon>
        <taxon>Microbacteriaceae</taxon>
        <taxon>Curtobacterium</taxon>
    </lineage>
</organism>
<dbReference type="Proteomes" id="UP000681794">
    <property type="component" value="Chromosome"/>
</dbReference>
<dbReference type="EMBL" id="CP076544">
    <property type="protein sequence ID" value="QWS34972.1"/>
    <property type="molecule type" value="Genomic_DNA"/>
</dbReference>
<evidence type="ECO:0000313" key="1">
    <source>
        <dbReference type="EMBL" id="QWS34972.1"/>
    </source>
</evidence>
<keyword evidence="2" id="KW-1185">Reference proteome</keyword>
<proteinExistence type="predicted"/>
<evidence type="ECO:0000313" key="2">
    <source>
        <dbReference type="Proteomes" id="UP000681794"/>
    </source>
</evidence>